<feature type="transmembrane region" description="Helical" evidence="1">
    <location>
        <begin position="212"/>
        <end position="232"/>
    </location>
</feature>
<feature type="transmembrane region" description="Helical" evidence="1">
    <location>
        <begin position="164"/>
        <end position="183"/>
    </location>
</feature>
<dbReference type="EMBL" id="CP024899">
    <property type="protein sequence ID" value="ATX66999.1"/>
    <property type="molecule type" value="Genomic_DNA"/>
</dbReference>
<keyword evidence="4" id="KW-1185">Reference proteome</keyword>
<protein>
    <recommendedName>
        <fullName evidence="5">Tryptophan-rich sensory protein</fullName>
    </recommendedName>
</protein>
<feature type="transmembrane region" description="Helical" evidence="1">
    <location>
        <begin position="80"/>
        <end position="97"/>
    </location>
</feature>
<name>A0A2K8KC26_9RHOB</name>
<dbReference type="AlphaFoldDB" id="A0A2K8KC26"/>
<keyword evidence="1" id="KW-0812">Transmembrane</keyword>
<gene>
    <name evidence="3" type="ORF">BG454_15200</name>
</gene>
<reference evidence="3 4" key="1">
    <citation type="submission" date="2017-11" db="EMBL/GenBank/DDBJ databases">
        <title>Revised Sequence and Annotation of the Rhodobaca barguzinensis strain alga05 Genome.</title>
        <authorList>
            <person name="Kopejtka K."/>
            <person name="Tomasch J.M."/>
            <person name="Bunk B."/>
            <person name="Koblizek M."/>
        </authorList>
    </citation>
    <scope>NUCLEOTIDE SEQUENCE [LARGE SCALE GENOMIC DNA]</scope>
    <source>
        <strain evidence="4">alga05</strain>
    </source>
</reference>
<feature type="transmembrane region" description="Helical" evidence="1">
    <location>
        <begin position="190"/>
        <end position="206"/>
    </location>
</feature>
<accession>A0A2K8KC26</accession>
<evidence type="ECO:0000313" key="3">
    <source>
        <dbReference type="EMBL" id="ATX66999.1"/>
    </source>
</evidence>
<organism evidence="3 4">
    <name type="scientific">Roseinatronobacter bogoriensis subsp. barguzinensis</name>
    <dbReference type="NCBI Taxonomy" id="441209"/>
    <lineage>
        <taxon>Bacteria</taxon>
        <taxon>Pseudomonadati</taxon>
        <taxon>Pseudomonadota</taxon>
        <taxon>Alphaproteobacteria</taxon>
        <taxon>Rhodobacterales</taxon>
        <taxon>Paracoccaceae</taxon>
        <taxon>Roseinatronobacter</taxon>
    </lineage>
</organism>
<keyword evidence="1" id="KW-0472">Membrane</keyword>
<dbReference type="RefSeq" id="WP_071481452.1">
    <property type="nucleotide sequence ID" value="NZ_CP024899.1"/>
</dbReference>
<feature type="chain" id="PRO_5014888065" description="Tryptophan-rich sensory protein" evidence="2">
    <location>
        <begin position="24"/>
        <end position="240"/>
    </location>
</feature>
<evidence type="ECO:0000256" key="1">
    <source>
        <dbReference type="SAM" id="Phobius"/>
    </source>
</evidence>
<sequence length="240" mass="25287">MRQSLPILTLLATVAFLASPFLADPFTGFDPDRFPVPQIDPPVQPAGYAFSIWGLIYAWLAVLALVGVTTRRSDAAWQPMHLPLILSLGPGALWLWVAGFAPLAATVLIFWMLGCAIWALLRSPAQDRWLLRVPVALYAGWLTAAAHVSLGVALGGYGLASGEVAAVIAVAGATLVALVVGWLRADAPEYSFAVIWAFVAVIVANMPGALPVAGATLVALALVVAMTARGLWAGQQARRL</sequence>
<feature type="transmembrane region" description="Helical" evidence="1">
    <location>
        <begin position="133"/>
        <end position="158"/>
    </location>
</feature>
<keyword evidence="2" id="KW-0732">Signal</keyword>
<dbReference type="STRING" id="441209.GCA_001870665_02825"/>
<dbReference type="Proteomes" id="UP000228948">
    <property type="component" value="Chromosome"/>
</dbReference>
<proteinExistence type="predicted"/>
<evidence type="ECO:0000313" key="4">
    <source>
        <dbReference type="Proteomes" id="UP000228948"/>
    </source>
</evidence>
<feature type="transmembrane region" description="Helical" evidence="1">
    <location>
        <begin position="47"/>
        <end position="68"/>
    </location>
</feature>
<keyword evidence="1" id="KW-1133">Transmembrane helix</keyword>
<feature type="signal peptide" evidence="2">
    <location>
        <begin position="1"/>
        <end position="23"/>
    </location>
</feature>
<dbReference type="KEGG" id="rbg:BG454_15200"/>
<evidence type="ECO:0000256" key="2">
    <source>
        <dbReference type="SAM" id="SignalP"/>
    </source>
</evidence>
<feature type="transmembrane region" description="Helical" evidence="1">
    <location>
        <begin position="103"/>
        <end position="121"/>
    </location>
</feature>
<dbReference type="OrthoDB" id="5189031at2"/>
<evidence type="ECO:0008006" key="5">
    <source>
        <dbReference type="Google" id="ProtNLM"/>
    </source>
</evidence>